<keyword evidence="1" id="KW-0732">Signal</keyword>
<evidence type="ECO:0008006" key="4">
    <source>
        <dbReference type="Google" id="ProtNLM"/>
    </source>
</evidence>
<dbReference type="OrthoDB" id="9815328at2"/>
<feature type="signal peptide" evidence="1">
    <location>
        <begin position="1"/>
        <end position="22"/>
    </location>
</feature>
<feature type="chain" id="PRO_5013022724" description="Lipoprotein" evidence="1">
    <location>
        <begin position="23"/>
        <end position="148"/>
    </location>
</feature>
<name>A0A1Q8EX34_9PSED</name>
<organism evidence="2 3">
    <name type="scientific">Pseudomonas chlororaphis</name>
    <dbReference type="NCBI Taxonomy" id="587753"/>
    <lineage>
        <taxon>Bacteria</taxon>
        <taxon>Pseudomonadati</taxon>
        <taxon>Pseudomonadota</taxon>
        <taxon>Gammaproteobacteria</taxon>
        <taxon>Pseudomonadales</taxon>
        <taxon>Pseudomonadaceae</taxon>
        <taxon>Pseudomonas</taxon>
    </lineage>
</organism>
<evidence type="ECO:0000313" key="3">
    <source>
        <dbReference type="Proteomes" id="UP000185578"/>
    </source>
</evidence>
<gene>
    <name evidence="2" type="ORF">BTN82_01930</name>
</gene>
<dbReference type="EMBL" id="MSCT01000003">
    <property type="protein sequence ID" value="OLF56359.1"/>
    <property type="molecule type" value="Genomic_DNA"/>
</dbReference>
<proteinExistence type="predicted"/>
<evidence type="ECO:0000256" key="1">
    <source>
        <dbReference type="SAM" id="SignalP"/>
    </source>
</evidence>
<comment type="caution">
    <text evidence="2">The sequence shown here is derived from an EMBL/GenBank/DDBJ whole genome shotgun (WGS) entry which is preliminary data.</text>
</comment>
<sequence>MSSLLRATLIALALLTTVSCTSKRMYTPTRVVPATIHADHEEMKQAILKNLVARKWTVQRISPELIQAEITVREQYHVEIDIQYAPTHYKILYRDSRGMDYKDGKIHKNYIRWVRLLDKGILRELKDNQNERTAQQLSGSAQAIPAPN</sequence>
<protein>
    <recommendedName>
        <fullName evidence="4">Lipoprotein</fullName>
    </recommendedName>
</protein>
<accession>A0A1Q8EX34</accession>
<dbReference type="AlphaFoldDB" id="A0A1Q8EX34"/>
<reference evidence="2 3" key="1">
    <citation type="submission" date="2016-12" db="EMBL/GenBank/DDBJ databases">
        <authorList>
            <person name="Song W.-J."/>
            <person name="Kurnit D.M."/>
        </authorList>
    </citation>
    <scope>NUCLEOTIDE SEQUENCE [LARGE SCALE GENOMIC DNA]</scope>
    <source>
        <strain evidence="2 3">PCL1601</strain>
    </source>
</reference>
<dbReference type="PROSITE" id="PS51257">
    <property type="entry name" value="PROKAR_LIPOPROTEIN"/>
    <property type="match status" value="1"/>
</dbReference>
<evidence type="ECO:0000313" key="2">
    <source>
        <dbReference type="EMBL" id="OLF56359.1"/>
    </source>
</evidence>
<dbReference type="Proteomes" id="UP000185578">
    <property type="component" value="Unassembled WGS sequence"/>
</dbReference>
<dbReference type="RefSeq" id="WP_075117501.1">
    <property type="nucleotide sequence ID" value="NZ_MSCT01000003.1"/>
</dbReference>